<organism evidence="6 7">
    <name type="scientific">Ammonicoccus fulvus</name>
    <dbReference type="NCBI Taxonomy" id="3138240"/>
    <lineage>
        <taxon>Bacteria</taxon>
        <taxon>Bacillati</taxon>
        <taxon>Actinomycetota</taxon>
        <taxon>Actinomycetes</taxon>
        <taxon>Propionibacteriales</taxon>
        <taxon>Propionibacteriaceae</taxon>
        <taxon>Ammonicoccus</taxon>
    </lineage>
</organism>
<dbReference type="Pfam" id="PF01297">
    <property type="entry name" value="ZnuA"/>
    <property type="match status" value="1"/>
</dbReference>
<dbReference type="Proteomes" id="UP001442841">
    <property type="component" value="Chromosome"/>
</dbReference>
<keyword evidence="2" id="KW-0813">Transport</keyword>
<dbReference type="InterPro" id="IPR050492">
    <property type="entry name" value="Bact_metal-bind_prot9"/>
</dbReference>
<dbReference type="PANTHER" id="PTHR42953">
    <property type="entry name" value="HIGH-AFFINITY ZINC UPTAKE SYSTEM PROTEIN ZNUA-RELATED"/>
    <property type="match status" value="1"/>
</dbReference>
<dbReference type="PANTHER" id="PTHR42953:SF3">
    <property type="entry name" value="HIGH-AFFINITY ZINC UPTAKE SYSTEM PROTEIN ZNUA"/>
    <property type="match status" value="1"/>
</dbReference>
<feature type="chain" id="PRO_5045585668" evidence="5">
    <location>
        <begin position="25"/>
        <end position="338"/>
    </location>
</feature>
<keyword evidence="3 5" id="KW-0732">Signal</keyword>
<keyword evidence="7" id="KW-1185">Reference proteome</keyword>
<evidence type="ECO:0000313" key="6">
    <source>
        <dbReference type="EMBL" id="XAN07136.1"/>
    </source>
</evidence>
<protein>
    <submittedName>
        <fullName evidence="6">Metal ABC transporter substrate-binding protein</fullName>
    </submittedName>
</protein>
<feature type="region of interest" description="Disordered" evidence="4">
    <location>
        <begin position="126"/>
        <end position="171"/>
    </location>
</feature>
<evidence type="ECO:0000256" key="4">
    <source>
        <dbReference type="SAM" id="MobiDB-lite"/>
    </source>
</evidence>
<dbReference type="PROSITE" id="PS51257">
    <property type="entry name" value="PROKAR_LIPOPROTEIN"/>
    <property type="match status" value="1"/>
</dbReference>
<evidence type="ECO:0000256" key="3">
    <source>
        <dbReference type="ARBA" id="ARBA00022729"/>
    </source>
</evidence>
<accession>A0ABZ3FM65</accession>
<proteinExistence type="inferred from homology"/>
<feature type="signal peptide" evidence="5">
    <location>
        <begin position="1"/>
        <end position="24"/>
    </location>
</feature>
<feature type="compositionally biased region" description="Basic and acidic residues" evidence="4">
    <location>
        <begin position="126"/>
        <end position="146"/>
    </location>
</feature>
<name>A0ABZ3FM65_9ACTN</name>
<dbReference type="EMBL" id="CP154795">
    <property type="protein sequence ID" value="XAN07136.1"/>
    <property type="molecule type" value="Genomic_DNA"/>
</dbReference>
<sequence>MLRTLRRPALALAASALLLTTACGGGTESGPGAGAYDGLDVIVGFYPLQFVAESVGVGDVAVTNMTQPGAEAHDLELTPRQMAALGEADLVVHIKGFQPALDEAIVQAKPKNVLDVATVVDMHEINPDGSHAHEHTDEHADDEHAEPTTPTPAETHHAGDGHDHGDFDPHVWLDPTNMVKIAEATATALGQARPDEAAKFTANAASLTSELTTLDESFVAGLKTCERTEFVTSHAAFGYLADRYHLTEIGIRGLSPEAEPSPARVAEVQRLAREHGITTVFYETTVSPAVAEAIAGDLRLKTDVLDPLEGLSPEARGDNYLEVMNANLTALKAANGCS</sequence>
<dbReference type="SUPFAM" id="SSF53807">
    <property type="entry name" value="Helical backbone' metal receptor"/>
    <property type="match status" value="1"/>
</dbReference>
<feature type="compositionally biased region" description="Basic and acidic residues" evidence="4">
    <location>
        <begin position="154"/>
        <end position="171"/>
    </location>
</feature>
<reference evidence="6 7" key="1">
    <citation type="submission" date="2024-04" db="EMBL/GenBank/DDBJ databases">
        <title>Isolation of an actinomycete strain from pig manure.</title>
        <authorList>
            <person name="Gong T."/>
            <person name="Yu Z."/>
            <person name="An M."/>
            <person name="Wei C."/>
            <person name="Yang W."/>
            <person name="Liu L."/>
        </authorList>
    </citation>
    <scope>NUCLEOTIDE SEQUENCE [LARGE SCALE GENOMIC DNA]</scope>
    <source>
        <strain evidence="6 7">ZF39</strain>
    </source>
</reference>
<evidence type="ECO:0000256" key="1">
    <source>
        <dbReference type="ARBA" id="ARBA00011028"/>
    </source>
</evidence>
<dbReference type="RefSeq" id="WP_425308588.1">
    <property type="nucleotide sequence ID" value="NZ_CP154795.1"/>
</dbReference>
<evidence type="ECO:0000313" key="7">
    <source>
        <dbReference type="Proteomes" id="UP001442841"/>
    </source>
</evidence>
<evidence type="ECO:0000256" key="2">
    <source>
        <dbReference type="ARBA" id="ARBA00022448"/>
    </source>
</evidence>
<dbReference type="InterPro" id="IPR006127">
    <property type="entry name" value="ZnuA-like"/>
</dbReference>
<gene>
    <name evidence="6" type="ORF">AADG42_07455</name>
</gene>
<evidence type="ECO:0000256" key="5">
    <source>
        <dbReference type="SAM" id="SignalP"/>
    </source>
</evidence>
<dbReference type="Gene3D" id="3.40.50.1980">
    <property type="entry name" value="Nitrogenase molybdenum iron protein domain"/>
    <property type="match status" value="2"/>
</dbReference>
<comment type="similarity">
    <text evidence="1">Belongs to the bacterial solute-binding protein 9 family.</text>
</comment>